<evidence type="ECO:0000256" key="5">
    <source>
        <dbReference type="ARBA" id="ARBA00022676"/>
    </source>
</evidence>
<protein>
    <recommendedName>
        <fullName evidence="4">glycogen phosphorylase</fullName>
        <ecNumber evidence="4">2.4.1.1</ecNumber>
    </recommendedName>
</protein>
<comment type="catalytic activity">
    <reaction evidence="1">
        <text>[(1-&gt;4)-alpha-D-glucosyl](n) + phosphate = [(1-&gt;4)-alpha-D-glucosyl](n-1) + alpha-D-glucose 1-phosphate</text>
        <dbReference type="Rhea" id="RHEA:41732"/>
        <dbReference type="Rhea" id="RHEA-COMP:9584"/>
        <dbReference type="Rhea" id="RHEA-COMP:9586"/>
        <dbReference type="ChEBI" id="CHEBI:15444"/>
        <dbReference type="ChEBI" id="CHEBI:43474"/>
        <dbReference type="ChEBI" id="CHEBI:58601"/>
        <dbReference type="EC" id="2.4.1.1"/>
    </reaction>
</comment>
<dbReference type="GO" id="GO:0008184">
    <property type="term" value="F:glycogen phosphorylase activity"/>
    <property type="evidence" value="ECO:0007669"/>
    <property type="project" value="InterPro"/>
</dbReference>
<keyword evidence="11" id="KW-1185">Reference proteome</keyword>
<dbReference type="AlphaFoldDB" id="A0AB94IVE2"/>
<dbReference type="InterPro" id="IPR011834">
    <property type="entry name" value="Agluc_phsphrylas"/>
</dbReference>
<keyword evidence="8" id="KW-0119">Carbohydrate metabolism</keyword>
<comment type="cofactor">
    <cofactor evidence="2">
        <name>pyridoxal 5'-phosphate</name>
        <dbReference type="ChEBI" id="CHEBI:597326"/>
    </cofactor>
</comment>
<dbReference type="Gene3D" id="3.40.50.2000">
    <property type="entry name" value="Glycogen Phosphorylase B"/>
    <property type="match status" value="3"/>
</dbReference>
<dbReference type="NCBIfam" id="TIGR02094">
    <property type="entry name" value="more_P_ylases"/>
    <property type="match status" value="1"/>
</dbReference>
<accession>A0AB94IVE2</accession>
<dbReference type="Proteomes" id="UP000008957">
    <property type="component" value="Chromosome"/>
</dbReference>
<evidence type="ECO:0000256" key="8">
    <source>
        <dbReference type="ARBA" id="ARBA00023277"/>
    </source>
</evidence>
<dbReference type="InterPro" id="IPR000811">
    <property type="entry name" value="Glyco_trans_35"/>
</dbReference>
<comment type="similarity">
    <text evidence="3">Belongs to the glycogen phosphorylase family.</text>
</comment>
<dbReference type="PANTHER" id="PTHR42655">
    <property type="entry name" value="GLYCOGEN PHOSPHORYLASE"/>
    <property type="match status" value="1"/>
</dbReference>
<dbReference type="EMBL" id="FP929056">
    <property type="protein sequence ID" value="CBL27726.1"/>
    <property type="molecule type" value="Genomic_DNA"/>
</dbReference>
<dbReference type="PANTHER" id="PTHR42655:SF1">
    <property type="entry name" value="GLYCOGEN PHOSPHORYLASE"/>
    <property type="match status" value="1"/>
</dbReference>
<evidence type="ECO:0000256" key="3">
    <source>
        <dbReference type="ARBA" id="ARBA00006047"/>
    </source>
</evidence>
<keyword evidence="6 10" id="KW-0808">Transferase</keyword>
<dbReference type="InterPro" id="IPR052182">
    <property type="entry name" value="Glycogen/Maltodextrin_Phosph"/>
</dbReference>
<gene>
    <name evidence="10" type="ORF">SY1_01880</name>
</gene>
<proteinExistence type="inferred from homology"/>
<keyword evidence="5 10" id="KW-0328">Glycosyltransferase</keyword>
<dbReference type="KEGG" id="sbr:SY1_01880"/>
<dbReference type="GO" id="GO:0005975">
    <property type="term" value="P:carbohydrate metabolic process"/>
    <property type="evidence" value="ECO:0007669"/>
    <property type="project" value="InterPro"/>
</dbReference>
<keyword evidence="7" id="KW-0663">Pyridoxal phosphate</keyword>
<dbReference type="RefSeq" id="WP_015555873.1">
    <property type="nucleotide sequence ID" value="NC_021038.1"/>
</dbReference>
<evidence type="ECO:0000256" key="2">
    <source>
        <dbReference type="ARBA" id="ARBA00001933"/>
    </source>
</evidence>
<evidence type="ECO:0000256" key="6">
    <source>
        <dbReference type="ARBA" id="ARBA00022679"/>
    </source>
</evidence>
<reference evidence="11" key="1">
    <citation type="submission" date="2010-03" db="EMBL/GenBank/DDBJ databases">
        <title>The genome sequence of Synergistetes sp. SGP1.</title>
        <authorList>
            <consortium name="metaHIT consortium -- http://www.metahit.eu/"/>
            <person name="Pajon A."/>
            <person name="Turner K."/>
            <person name="Parkhill J."/>
            <person name="Wade W."/>
            <person name="Vartoukian S."/>
        </authorList>
    </citation>
    <scope>NUCLEOTIDE SEQUENCE [LARGE SCALE GENOMIC DNA]</scope>
    <source>
        <strain evidence="11">SGP1</strain>
    </source>
</reference>
<sequence length="581" mass="66085">MIQRLHRSDLGSSLRTLMENDPAFRPIAYFSMEVGLRESIPTYSGGLGVLAGDILKSAADLGVPMAGVTLLYRKGYFVQGFNADDWQQEKPAVWDPAQELTLLPNRISIRLQGREIQVGVWVYEIIGESGYPLPVYFLDTDFEPNHPDDRKLSWYLYGGDNRYRLCQEFVLGVGGLRVLRDLGYKNIDTFHLNEGHAGFLTLELMREMGYYDPDKIREQVVFTTHTPVPAGHDYFEYSLIDQVFPDEARSTLHRMLPDVPGVSMTELGLRYSRYVNGVAKKHAEVSNAMFKMETVDWITNGIHPATWISSGMRKLYNKNIPGWEEDPGRLVQALTIPKEDLWAAHQASKLRLFARIMETNGVQLDPDVLTLGFARRAATYKRADLLFSDMARFRKVAGNRKVQFVFAGKSHPNDNGGKALLQKIRRVARELESEIPIVFIDNYNMEIASLLTQGVDVWLNTPIRPREASGTSGMKCAMNGIMNFSILDGWWIEGWIEDVTGWSIGPVPDEKDMGASYDESLDAVDLYDKLEKKIIPTYYDDHDRWVSMMQHTIALDASFFNTHRVVREYASKAYSISFRGM</sequence>
<reference evidence="10 11" key="2">
    <citation type="submission" date="2010-03" db="EMBL/GenBank/DDBJ databases">
        <authorList>
            <person name="Pajon A."/>
        </authorList>
    </citation>
    <scope>NUCLEOTIDE SEQUENCE [LARGE SCALE GENOMIC DNA]</scope>
    <source>
        <strain evidence="10 11">SGP1</strain>
    </source>
</reference>
<evidence type="ECO:0000256" key="1">
    <source>
        <dbReference type="ARBA" id="ARBA00001275"/>
    </source>
</evidence>
<evidence type="ECO:0000256" key="7">
    <source>
        <dbReference type="ARBA" id="ARBA00022898"/>
    </source>
</evidence>
<evidence type="ECO:0000256" key="4">
    <source>
        <dbReference type="ARBA" id="ARBA00012591"/>
    </source>
</evidence>
<organism evidence="10 11">
    <name type="scientific">Fretibacterium fastidiosum</name>
    <dbReference type="NCBI Taxonomy" id="651822"/>
    <lineage>
        <taxon>Bacteria</taxon>
        <taxon>Thermotogati</taxon>
        <taxon>Synergistota</taxon>
        <taxon>Synergistia</taxon>
        <taxon>Synergistales</taxon>
        <taxon>Aminobacteriaceae</taxon>
        <taxon>Fretibacterium</taxon>
    </lineage>
</organism>
<evidence type="ECO:0000313" key="11">
    <source>
        <dbReference type="Proteomes" id="UP000008957"/>
    </source>
</evidence>
<evidence type="ECO:0000256" key="9">
    <source>
        <dbReference type="ARBA" id="ARBA00025174"/>
    </source>
</evidence>
<dbReference type="GO" id="GO:0030170">
    <property type="term" value="F:pyridoxal phosphate binding"/>
    <property type="evidence" value="ECO:0007669"/>
    <property type="project" value="InterPro"/>
</dbReference>
<dbReference type="PROSITE" id="PS00102">
    <property type="entry name" value="PHOSPHORYLASE"/>
    <property type="match status" value="1"/>
</dbReference>
<dbReference type="InterPro" id="IPR035090">
    <property type="entry name" value="Pyridoxal_P_attach_site"/>
</dbReference>
<dbReference type="SUPFAM" id="SSF53756">
    <property type="entry name" value="UDP-Glycosyltransferase/glycogen phosphorylase"/>
    <property type="match status" value="1"/>
</dbReference>
<name>A0AB94IVE2_9BACT</name>
<dbReference type="EC" id="2.4.1.1" evidence="4"/>
<evidence type="ECO:0000313" key="10">
    <source>
        <dbReference type="EMBL" id="CBL27726.1"/>
    </source>
</evidence>
<dbReference type="Pfam" id="PF00343">
    <property type="entry name" value="Phosphorylase"/>
    <property type="match status" value="1"/>
</dbReference>
<comment type="function">
    <text evidence="9">Phosphorylase is an important allosteric enzyme in carbohydrate metabolism. Enzymes from different sources differ in their regulatory mechanisms and in their natural substrates. However, all known phosphorylases share catalytic and structural properties.</text>
</comment>